<proteinExistence type="predicted"/>
<evidence type="ECO:0000256" key="1">
    <source>
        <dbReference type="SAM" id="MobiDB-lite"/>
    </source>
</evidence>
<organism evidence="2 3">
    <name type="scientific">Pipistrellus kuhlii</name>
    <name type="common">Kuhl's pipistrelle</name>
    <dbReference type="NCBI Taxonomy" id="59472"/>
    <lineage>
        <taxon>Eukaryota</taxon>
        <taxon>Metazoa</taxon>
        <taxon>Chordata</taxon>
        <taxon>Craniata</taxon>
        <taxon>Vertebrata</taxon>
        <taxon>Euteleostomi</taxon>
        <taxon>Mammalia</taxon>
        <taxon>Eutheria</taxon>
        <taxon>Laurasiatheria</taxon>
        <taxon>Chiroptera</taxon>
        <taxon>Yangochiroptera</taxon>
        <taxon>Vespertilionidae</taxon>
        <taxon>Pipistrellus</taxon>
    </lineage>
</organism>
<accession>A0A7J7RDB9</accession>
<evidence type="ECO:0000313" key="2">
    <source>
        <dbReference type="EMBL" id="KAF6274083.1"/>
    </source>
</evidence>
<dbReference type="EMBL" id="JACAGB010000081">
    <property type="protein sequence ID" value="KAF6274083.1"/>
    <property type="molecule type" value="Genomic_DNA"/>
</dbReference>
<evidence type="ECO:0000313" key="3">
    <source>
        <dbReference type="Proteomes" id="UP000558488"/>
    </source>
</evidence>
<protein>
    <submittedName>
        <fullName evidence="2">Uncharacterized protein</fullName>
    </submittedName>
</protein>
<feature type="region of interest" description="Disordered" evidence="1">
    <location>
        <begin position="62"/>
        <end position="87"/>
    </location>
</feature>
<feature type="region of interest" description="Disordered" evidence="1">
    <location>
        <begin position="1"/>
        <end position="48"/>
    </location>
</feature>
<dbReference type="Proteomes" id="UP000558488">
    <property type="component" value="Unassembled WGS sequence"/>
</dbReference>
<keyword evidence="3" id="KW-1185">Reference proteome</keyword>
<name>A0A7J7RDB9_PIPKU</name>
<reference evidence="2 3" key="1">
    <citation type="journal article" date="2020" name="Nature">
        <title>Six reference-quality genomes reveal evolution of bat adaptations.</title>
        <authorList>
            <person name="Jebb D."/>
            <person name="Huang Z."/>
            <person name="Pippel M."/>
            <person name="Hughes G.M."/>
            <person name="Lavrichenko K."/>
            <person name="Devanna P."/>
            <person name="Winkler S."/>
            <person name="Jermiin L.S."/>
            <person name="Skirmuntt E.C."/>
            <person name="Katzourakis A."/>
            <person name="Burkitt-Gray L."/>
            <person name="Ray D.A."/>
            <person name="Sullivan K.A.M."/>
            <person name="Roscito J.G."/>
            <person name="Kirilenko B.M."/>
            <person name="Davalos L.M."/>
            <person name="Corthals A.P."/>
            <person name="Power M.L."/>
            <person name="Jones G."/>
            <person name="Ransome R.D."/>
            <person name="Dechmann D.K.N."/>
            <person name="Locatelli A.G."/>
            <person name="Puechmaille S.J."/>
            <person name="Fedrigo O."/>
            <person name="Jarvis E.D."/>
            <person name="Hiller M."/>
            <person name="Vernes S.C."/>
            <person name="Myers E.W."/>
            <person name="Teeling E.C."/>
        </authorList>
    </citation>
    <scope>NUCLEOTIDE SEQUENCE [LARGE SCALE GENOMIC DNA]</scope>
    <source>
        <strain evidence="2">MPipKuh1</strain>
        <tissue evidence="2">Flight muscle</tissue>
    </source>
</reference>
<feature type="region of interest" description="Disordered" evidence="1">
    <location>
        <begin position="125"/>
        <end position="154"/>
    </location>
</feature>
<sequence length="154" mass="15865">MQPLGGCPAPQQSPGGGEGSEGHPALPLPFPPGAAAQHRQSGALRQEARPVALLLRQLLRSGTGCCSPRVPPQPKAGGSLSPRHSGVPGIARVTVTEQPGHREPSAELLLRSVGLTSPGQSRYSLRITFSTPPPPGARRSPVVHARAAGHCDRG</sequence>
<gene>
    <name evidence="2" type="ORF">mPipKuh1_010684</name>
</gene>
<dbReference type="AlphaFoldDB" id="A0A7J7RDB9"/>
<comment type="caution">
    <text evidence="2">The sequence shown here is derived from an EMBL/GenBank/DDBJ whole genome shotgun (WGS) entry which is preliminary data.</text>
</comment>